<evidence type="ECO:0000313" key="17">
    <source>
        <dbReference type="EMBL" id="HHJ81141.1"/>
    </source>
</evidence>
<dbReference type="InterPro" id="IPR005467">
    <property type="entry name" value="His_kinase_dom"/>
</dbReference>
<dbReference type="PROSITE" id="PS50894">
    <property type="entry name" value="HPT"/>
    <property type="match status" value="1"/>
</dbReference>
<keyword evidence="5 13" id="KW-0597">Phosphoprotein</keyword>
<evidence type="ECO:0000256" key="5">
    <source>
        <dbReference type="ARBA" id="ARBA00022553"/>
    </source>
</evidence>
<evidence type="ECO:0000256" key="9">
    <source>
        <dbReference type="ARBA" id="ARBA00022989"/>
    </source>
</evidence>
<dbReference type="Pfam" id="PF00072">
    <property type="entry name" value="Response_reg"/>
    <property type="match status" value="2"/>
</dbReference>
<evidence type="ECO:0000259" key="16">
    <source>
        <dbReference type="PROSITE" id="PS50894"/>
    </source>
</evidence>
<dbReference type="InterPro" id="IPR036097">
    <property type="entry name" value="HisK_dim/P_sf"/>
</dbReference>
<dbReference type="InterPro" id="IPR036641">
    <property type="entry name" value="HPT_dom_sf"/>
</dbReference>
<dbReference type="PRINTS" id="PR00344">
    <property type="entry name" value="BCTRLSENSOR"/>
</dbReference>
<evidence type="ECO:0000256" key="13">
    <source>
        <dbReference type="PROSITE-ProRule" id="PRU00169"/>
    </source>
</evidence>
<accession>A0A832N6Y3</accession>
<dbReference type="InterPro" id="IPR004358">
    <property type="entry name" value="Sig_transdc_His_kin-like_C"/>
</dbReference>
<comment type="catalytic activity">
    <reaction evidence="1">
        <text>ATP + protein L-histidine = ADP + protein N-phospho-L-histidine.</text>
        <dbReference type="EC" id="2.7.13.3"/>
    </reaction>
</comment>
<keyword evidence="11" id="KW-0472">Membrane</keyword>
<feature type="modified residue" description="Phosphohistidine" evidence="12">
    <location>
        <position position="589"/>
    </location>
</feature>
<evidence type="ECO:0000256" key="11">
    <source>
        <dbReference type="ARBA" id="ARBA00023136"/>
    </source>
</evidence>
<dbReference type="SMART" id="SM00388">
    <property type="entry name" value="HisKA"/>
    <property type="match status" value="1"/>
</dbReference>
<dbReference type="FunFam" id="3.30.565.10:FF:000078">
    <property type="entry name" value="Two-component sensor histidine kinase"/>
    <property type="match status" value="1"/>
</dbReference>
<dbReference type="InterPro" id="IPR036890">
    <property type="entry name" value="HATPase_C_sf"/>
</dbReference>
<dbReference type="Proteomes" id="UP000885832">
    <property type="component" value="Unassembled WGS sequence"/>
</dbReference>
<dbReference type="EC" id="2.7.13.3" evidence="3"/>
<dbReference type="InterPro" id="IPR001789">
    <property type="entry name" value="Sig_transdc_resp-reg_receiver"/>
</dbReference>
<feature type="non-terminal residue" evidence="17">
    <location>
        <position position="676"/>
    </location>
</feature>
<evidence type="ECO:0000259" key="14">
    <source>
        <dbReference type="PROSITE" id="PS50109"/>
    </source>
</evidence>
<proteinExistence type="predicted"/>
<feature type="domain" description="Response regulatory" evidence="15">
    <location>
        <begin position="252"/>
        <end position="369"/>
    </location>
</feature>
<name>A0A832N6Y3_9GAMM</name>
<dbReference type="Pfam" id="PF02518">
    <property type="entry name" value="HATPase_c"/>
    <property type="match status" value="1"/>
</dbReference>
<keyword evidence="17" id="KW-0808">Transferase</keyword>
<dbReference type="SUPFAM" id="SSF55874">
    <property type="entry name" value="ATPase domain of HSP90 chaperone/DNA topoisomerase II/histidine kinase"/>
    <property type="match status" value="1"/>
</dbReference>
<comment type="caution">
    <text evidence="17">The sequence shown here is derived from an EMBL/GenBank/DDBJ whole genome shotgun (WGS) entry which is preliminary data.</text>
</comment>
<sequence>MAAAEAATTAKGQFLATMSHELRTPMNGVLGMLHMLGKSDLDERQQRFVGTATHSGEMLLTVINDVLDFSKLEADKLELEAIPFDLEGLLEHTVSLLALGAQEKGIELISSADFDLPRTLKGDPTRLRQVLINLINNAIKFTEQGDVVVYATRLESGVVRFGVRDSGIGMTAEQQQRLFKAFSQVDSSHTRKYGGTGLGLAISQKLIMAMGGKIRVASSPGLGSDFNFDLALEIITDIQPDQYHSESLISQHILLVDDNETVRVMMKNLLAKRQVLHTGLAGNGSDALTQLQAAALAGDAYDIAILDLMMPDMDGLALARAIRNDTTLRGTKLMMLTGVEQLDLAPDADAMIIKPIRKSEFFNTLLQLTGDQAAAEPEPMQQAGPEDDLFSDRKLLLVEDNYINQEVASEILSEANFDIDICENGVEAIQAVQTNNYDVVLMDIQMPVMDGFEATERIRALGGSYTYLPIIAMTAHAMDGDVNKSLAAGMDGHLTKPIDPTALFRELGKWLGQGQELPPTKKKAEVLPVESLPDLPGLDVTDGLQRLNGNWPAYKRILLSFRDKHSSTAKRLQQLIQQNEFDKAAGLAHTLKGSGGNLGAKQLYDTAAAMEKACRQGDVDAAKAAFDELHKRLQLLIDGLALLDEAEEQALKTETVTGPEQVNIPELLSEFVQFLD</sequence>
<keyword evidence="17" id="KW-0418">Kinase</keyword>
<feature type="domain" description="HPt" evidence="16">
    <location>
        <begin position="550"/>
        <end position="650"/>
    </location>
</feature>
<dbReference type="CDD" id="cd16922">
    <property type="entry name" value="HATPase_EvgS-ArcB-TorS-like"/>
    <property type="match status" value="1"/>
</dbReference>
<dbReference type="SMART" id="SM00448">
    <property type="entry name" value="REC"/>
    <property type="match status" value="2"/>
</dbReference>
<dbReference type="PANTHER" id="PTHR45339:SF1">
    <property type="entry name" value="HYBRID SIGNAL TRANSDUCTION HISTIDINE KINASE J"/>
    <property type="match status" value="1"/>
</dbReference>
<keyword evidence="8" id="KW-0067">ATP-binding</keyword>
<feature type="domain" description="Histidine kinase" evidence="14">
    <location>
        <begin position="17"/>
        <end position="234"/>
    </location>
</feature>
<dbReference type="GO" id="GO:0000155">
    <property type="term" value="F:phosphorelay sensor kinase activity"/>
    <property type="evidence" value="ECO:0007669"/>
    <property type="project" value="InterPro"/>
</dbReference>
<dbReference type="PANTHER" id="PTHR45339">
    <property type="entry name" value="HYBRID SIGNAL TRANSDUCTION HISTIDINE KINASE J"/>
    <property type="match status" value="1"/>
</dbReference>
<evidence type="ECO:0000256" key="8">
    <source>
        <dbReference type="ARBA" id="ARBA00022840"/>
    </source>
</evidence>
<evidence type="ECO:0000256" key="12">
    <source>
        <dbReference type="PROSITE-ProRule" id="PRU00110"/>
    </source>
</evidence>
<dbReference type="Pfam" id="PF01627">
    <property type="entry name" value="Hpt"/>
    <property type="match status" value="1"/>
</dbReference>
<evidence type="ECO:0000256" key="10">
    <source>
        <dbReference type="ARBA" id="ARBA00023012"/>
    </source>
</evidence>
<dbReference type="CDD" id="cd00156">
    <property type="entry name" value="REC"/>
    <property type="match status" value="1"/>
</dbReference>
<dbReference type="Gene3D" id="1.10.287.130">
    <property type="match status" value="1"/>
</dbReference>
<dbReference type="PROSITE" id="PS50110">
    <property type="entry name" value="RESPONSE_REGULATORY"/>
    <property type="match status" value="2"/>
</dbReference>
<comment type="subcellular location">
    <subcellularLocation>
        <location evidence="2">Cell membrane</location>
        <topology evidence="2">Multi-pass membrane protein</topology>
    </subcellularLocation>
</comment>
<evidence type="ECO:0000256" key="4">
    <source>
        <dbReference type="ARBA" id="ARBA00022475"/>
    </source>
</evidence>
<keyword evidence="7" id="KW-0547">Nucleotide-binding</keyword>
<dbReference type="SMART" id="SM00387">
    <property type="entry name" value="HATPase_c"/>
    <property type="match status" value="1"/>
</dbReference>
<evidence type="ECO:0000256" key="6">
    <source>
        <dbReference type="ARBA" id="ARBA00022692"/>
    </source>
</evidence>
<reference evidence="17" key="1">
    <citation type="journal article" date="2020" name="mSystems">
        <title>Genome- and Community-Level Interaction Insights into Carbon Utilization and Element Cycling Functions of Hydrothermarchaeota in Hydrothermal Sediment.</title>
        <authorList>
            <person name="Zhou Z."/>
            <person name="Liu Y."/>
            <person name="Xu W."/>
            <person name="Pan J."/>
            <person name="Luo Z.H."/>
            <person name="Li M."/>
        </authorList>
    </citation>
    <scope>NUCLEOTIDE SEQUENCE [LARGE SCALE GENOMIC DNA]</scope>
    <source>
        <strain evidence="17">HyVt-505</strain>
    </source>
</reference>
<dbReference type="Gene3D" id="3.40.50.2300">
    <property type="match status" value="2"/>
</dbReference>
<feature type="domain" description="Response regulatory" evidence="15">
    <location>
        <begin position="394"/>
        <end position="511"/>
    </location>
</feature>
<evidence type="ECO:0000256" key="2">
    <source>
        <dbReference type="ARBA" id="ARBA00004651"/>
    </source>
</evidence>
<dbReference type="GO" id="GO:0005886">
    <property type="term" value="C:plasma membrane"/>
    <property type="evidence" value="ECO:0007669"/>
    <property type="project" value="UniProtKB-SubCell"/>
</dbReference>
<evidence type="ECO:0000256" key="7">
    <source>
        <dbReference type="ARBA" id="ARBA00022741"/>
    </source>
</evidence>
<dbReference type="Gene3D" id="3.30.565.10">
    <property type="entry name" value="Histidine kinase-like ATPase, C-terminal domain"/>
    <property type="match status" value="1"/>
</dbReference>
<keyword evidence="4" id="KW-1003">Cell membrane</keyword>
<dbReference type="SUPFAM" id="SSF47384">
    <property type="entry name" value="Homodimeric domain of signal transducing histidine kinase"/>
    <property type="match status" value="1"/>
</dbReference>
<dbReference type="InterPro" id="IPR003661">
    <property type="entry name" value="HisK_dim/P_dom"/>
</dbReference>
<dbReference type="GO" id="GO:0005524">
    <property type="term" value="F:ATP binding"/>
    <property type="evidence" value="ECO:0007669"/>
    <property type="project" value="UniProtKB-KW"/>
</dbReference>
<feature type="modified residue" description="4-aspartylphosphate" evidence="13">
    <location>
        <position position="307"/>
    </location>
</feature>
<dbReference type="InterPro" id="IPR008207">
    <property type="entry name" value="Sig_transdc_His_kin_Hpt_dom"/>
</dbReference>
<protein>
    <recommendedName>
        <fullName evidence="3">histidine kinase</fullName>
        <ecNumber evidence="3">2.7.13.3</ecNumber>
    </recommendedName>
</protein>
<keyword evidence="10" id="KW-0902">Two-component regulatory system</keyword>
<dbReference type="SUPFAM" id="SSF47226">
    <property type="entry name" value="Histidine-containing phosphotransfer domain, HPT domain"/>
    <property type="match status" value="1"/>
</dbReference>
<dbReference type="CDD" id="cd00088">
    <property type="entry name" value="HPT"/>
    <property type="match status" value="1"/>
</dbReference>
<dbReference type="Gene3D" id="1.20.120.160">
    <property type="entry name" value="HPT domain"/>
    <property type="match status" value="1"/>
</dbReference>
<dbReference type="CDD" id="cd17546">
    <property type="entry name" value="REC_hyHK_CKI1_RcsC-like"/>
    <property type="match status" value="1"/>
</dbReference>
<feature type="modified residue" description="4-aspartylphosphate" evidence="13">
    <location>
        <position position="443"/>
    </location>
</feature>
<evidence type="ECO:0000259" key="15">
    <source>
        <dbReference type="PROSITE" id="PS50110"/>
    </source>
</evidence>
<dbReference type="EMBL" id="DRNF01000371">
    <property type="protein sequence ID" value="HHJ81141.1"/>
    <property type="molecule type" value="Genomic_DNA"/>
</dbReference>
<dbReference type="AlphaFoldDB" id="A0A832N6Y3"/>
<gene>
    <name evidence="17" type="ORF">ENJ65_05865</name>
</gene>
<keyword evidence="6" id="KW-0812">Transmembrane</keyword>
<keyword evidence="9" id="KW-1133">Transmembrane helix</keyword>
<dbReference type="PROSITE" id="PS50109">
    <property type="entry name" value="HIS_KIN"/>
    <property type="match status" value="1"/>
</dbReference>
<dbReference type="CDD" id="cd00082">
    <property type="entry name" value="HisKA"/>
    <property type="match status" value="1"/>
</dbReference>
<evidence type="ECO:0000256" key="1">
    <source>
        <dbReference type="ARBA" id="ARBA00000085"/>
    </source>
</evidence>
<dbReference type="InterPro" id="IPR011006">
    <property type="entry name" value="CheY-like_superfamily"/>
</dbReference>
<evidence type="ECO:0000256" key="3">
    <source>
        <dbReference type="ARBA" id="ARBA00012438"/>
    </source>
</evidence>
<dbReference type="Pfam" id="PF00512">
    <property type="entry name" value="HisKA"/>
    <property type="match status" value="1"/>
</dbReference>
<dbReference type="InterPro" id="IPR003594">
    <property type="entry name" value="HATPase_dom"/>
</dbReference>
<organism evidence="17">
    <name type="scientific">Candidatus Tenderia electrophaga</name>
    <dbReference type="NCBI Taxonomy" id="1748243"/>
    <lineage>
        <taxon>Bacteria</taxon>
        <taxon>Pseudomonadati</taxon>
        <taxon>Pseudomonadota</taxon>
        <taxon>Gammaproteobacteria</taxon>
        <taxon>Candidatus Tenderiales</taxon>
        <taxon>Candidatus Tenderiaceae</taxon>
        <taxon>Candidatus Tenderia</taxon>
    </lineage>
</organism>
<dbReference type="SUPFAM" id="SSF52172">
    <property type="entry name" value="CheY-like"/>
    <property type="match status" value="2"/>
</dbReference>